<keyword evidence="3 6" id="KW-0540">Nuclease</keyword>
<dbReference type="InterPro" id="IPR000999">
    <property type="entry name" value="RNase_III_dom"/>
</dbReference>
<dbReference type="PANTHER" id="PTHR34276:SF1">
    <property type="entry name" value="MINI-RIBONUCLEASE 3"/>
    <property type="match status" value="1"/>
</dbReference>
<dbReference type="HAMAP" id="MF_01468">
    <property type="entry name" value="RNase_Mini_III"/>
    <property type="match status" value="1"/>
</dbReference>
<dbReference type="EMBL" id="DVNE01000011">
    <property type="protein sequence ID" value="HIU61268.1"/>
    <property type="molecule type" value="Genomic_DNA"/>
</dbReference>
<name>A0A9D1SIV3_9FIRM</name>
<dbReference type="Gene3D" id="1.10.1520.10">
    <property type="entry name" value="Ribonuclease III domain"/>
    <property type="match status" value="1"/>
</dbReference>
<evidence type="ECO:0000256" key="2">
    <source>
        <dbReference type="ARBA" id="ARBA00022552"/>
    </source>
</evidence>
<dbReference type="InterPro" id="IPR036389">
    <property type="entry name" value="RNase_III_sf"/>
</dbReference>
<dbReference type="PIRSF" id="PIRSF005520">
    <property type="entry name" value="UCP005520"/>
    <property type="match status" value="1"/>
</dbReference>
<comment type="cofactor">
    <cofactor evidence="6">
        <name>Mg(2+)</name>
        <dbReference type="ChEBI" id="CHEBI:18420"/>
    </cofactor>
</comment>
<protein>
    <recommendedName>
        <fullName evidence="6">Mini-ribonuclease 3</fullName>
        <shortName evidence="6">Mini-3</shortName>
        <shortName evidence="6">Mini-RNase 3</shortName>
        <ecNumber evidence="6">3.1.26.-</ecNumber>
    </recommendedName>
    <alternativeName>
        <fullName evidence="6">Mini-RNase III</fullName>
        <shortName evidence="6">Mini-III</shortName>
    </alternativeName>
</protein>
<keyword evidence="6" id="KW-0694">RNA-binding</keyword>
<dbReference type="Pfam" id="PF00636">
    <property type="entry name" value="Ribonuclease_3"/>
    <property type="match status" value="1"/>
</dbReference>
<feature type="active site" evidence="6">
    <location>
        <position position="26"/>
    </location>
</feature>
<dbReference type="SUPFAM" id="SSF69065">
    <property type="entry name" value="RNase III domain-like"/>
    <property type="match status" value="1"/>
</dbReference>
<organism evidence="8 9">
    <name type="scientific">Candidatus Coproplasma excrementigallinarum</name>
    <dbReference type="NCBI Taxonomy" id="2840747"/>
    <lineage>
        <taxon>Bacteria</taxon>
        <taxon>Bacillati</taxon>
        <taxon>Bacillota</taxon>
        <taxon>Clostridia</taxon>
        <taxon>Eubacteriales</taxon>
        <taxon>Candidatus Coproplasma</taxon>
    </lineage>
</organism>
<evidence type="ECO:0000256" key="6">
    <source>
        <dbReference type="HAMAP-Rule" id="MF_01468"/>
    </source>
</evidence>
<sequence>MLSSSGFISPEEAKKLNPVTLAFVGDAVFSLYVREELVLAADYRAGDLQKLSSERVSAHGQSGLAERVCLLFNEEEADIFRRGRNAKKPSRAKHASVGEYNRSTGLEAVLGYLYLTGQLGRIDFLLKGTDEN</sequence>
<reference evidence="8" key="1">
    <citation type="submission" date="2020-10" db="EMBL/GenBank/DDBJ databases">
        <authorList>
            <person name="Gilroy R."/>
        </authorList>
    </citation>
    <scope>NUCLEOTIDE SEQUENCE</scope>
    <source>
        <strain evidence="8">CHK195-12923</strain>
    </source>
</reference>
<evidence type="ECO:0000256" key="4">
    <source>
        <dbReference type="ARBA" id="ARBA00022759"/>
    </source>
</evidence>
<dbReference type="Proteomes" id="UP000824110">
    <property type="component" value="Unassembled WGS sequence"/>
</dbReference>
<reference evidence="8" key="2">
    <citation type="journal article" date="2021" name="PeerJ">
        <title>Extensive microbial diversity within the chicken gut microbiome revealed by metagenomics and culture.</title>
        <authorList>
            <person name="Gilroy R."/>
            <person name="Ravi A."/>
            <person name="Getino M."/>
            <person name="Pursley I."/>
            <person name="Horton D.L."/>
            <person name="Alikhan N.F."/>
            <person name="Baker D."/>
            <person name="Gharbi K."/>
            <person name="Hall N."/>
            <person name="Watson M."/>
            <person name="Adriaenssens E.M."/>
            <person name="Foster-Nyarko E."/>
            <person name="Jarju S."/>
            <person name="Secka A."/>
            <person name="Antonio M."/>
            <person name="Oren A."/>
            <person name="Chaudhuri R.R."/>
            <person name="La Ragione R."/>
            <person name="Hildebrand F."/>
            <person name="Pallen M.J."/>
        </authorList>
    </citation>
    <scope>NUCLEOTIDE SEQUENCE</scope>
    <source>
        <strain evidence="8">CHK195-12923</strain>
    </source>
</reference>
<dbReference type="AlphaFoldDB" id="A0A9D1SIV3"/>
<keyword evidence="6" id="KW-0963">Cytoplasm</keyword>
<dbReference type="GO" id="GO:0019843">
    <property type="term" value="F:rRNA binding"/>
    <property type="evidence" value="ECO:0007669"/>
    <property type="project" value="UniProtKB-UniRule"/>
</dbReference>
<keyword evidence="6" id="KW-0460">Magnesium</keyword>
<evidence type="ECO:0000313" key="8">
    <source>
        <dbReference type="EMBL" id="HIU61268.1"/>
    </source>
</evidence>
<evidence type="ECO:0000256" key="1">
    <source>
        <dbReference type="ARBA" id="ARBA00022517"/>
    </source>
</evidence>
<comment type="subcellular location">
    <subcellularLocation>
        <location evidence="6">Cytoplasm</location>
    </subcellularLocation>
</comment>
<keyword evidence="1 6" id="KW-0690">Ribosome biogenesis</keyword>
<evidence type="ECO:0000256" key="5">
    <source>
        <dbReference type="ARBA" id="ARBA00022801"/>
    </source>
</evidence>
<evidence type="ECO:0000259" key="7">
    <source>
        <dbReference type="Pfam" id="PF00636"/>
    </source>
</evidence>
<keyword evidence="2 6" id="KW-0698">rRNA processing</keyword>
<comment type="subunit">
    <text evidence="6">Homodimer.</text>
</comment>
<dbReference type="PANTHER" id="PTHR34276">
    <property type="entry name" value="MINI-RIBONUCLEASE 3"/>
    <property type="match status" value="1"/>
</dbReference>
<dbReference type="EC" id="3.1.26.-" evidence="6"/>
<keyword evidence="6" id="KW-0699">rRNA-binding</keyword>
<comment type="similarity">
    <text evidence="6">Belongs to the MrnC RNase family.</text>
</comment>
<comment type="caution">
    <text evidence="8">The sequence shown here is derived from an EMBL/GenBank/DDBJ whole genome shotgun (WGS) entry which is preliminary data.</text>
</comment>
<gene>
    <name evidence="6" type="primary">mrnC</name>
    <name evidence="8" type="ORF">IAB69_01275</name>
</gene>
<dbReference type="GO" id="GO:0005737">
    <property type="term" value="C:cytoplasm"/>
    <property type="evidence" value="ECO:0007669"/>
    <property type="project" value="UniProtKB-SubCell"/>
</dbReference>
<comment type="function">
    <text evidence="6">Involved in correct processing of both the 5' and 3' ends of 23S rRNA precursor. Processes 30S rRNA precursor transcript even in absence of ribonuclease 3 (Rnc); Rnc processes 30S rRNA into smaller rRNA precursors.</text>
</comment>
<dbReference type="InterPro" id="IPR008226">
    <property type="entry name" value="Mini3_fam"/>
</dbReference>
<accession>A0A9D1SIV3</accession>
<evidence type="ECO:0000256" key="3">
    <source>
        <dbReference type="ARBA" id="ARBA00022722"/>
    </source>
</evidence>
<feature type="domain" description="RNase III" evidence="7">
    <location>
        <begin position="20"/>
        <end position="117"/>
    </location>
</feature>
<dbReference type="GO" id="GO:0006364">
    <property type="term" value="P:rRNA processing"/>
    <property type="evidence" value="ECO:0007669"/>
    <property type="project" value="UniProtKB-UniRule"/>
</dbReference>
<evidence type="ECO:0000313" key="9">
    <source>
        <dbReference type="Proteomes" id="UP000824110"/>
    </source>
</evidence>
<keyword evidence="4 6" id="KW-0255">Endonuclease</keyword>
<dbReference type="GO" id="GO:0004525">
    <property type="term" value="F:ribonuclease III activity"/>
    <property type="evidence" value="ECO:0007669"/>
    <property type="project" value="InterPro"/>
</dbReference>
<proteinExistence type="inferred from homology"/>
<keyword evidence="5 6" id="KW-0378">Hydrolase</keyword>